<comment type="similarity">
    <text evidence="8">Belongs to the RING-type zinc finger family. ATL subfamily.</text>
</comment>
<evidence type="ECO:0000256" key="2">
    <source>
        <dbReference type="ARBA" id="ARBA00004906"/>
    </source>
</evidence>
<dbReference type="Pfam" id="PF12678">
    <property type="entry name" value="zf-rbx1"/>
    <property type="match status" value="1"/>
</dbReference>
<dbReference type="PANTHER" id="PTHR14155">
    <property type="entry name" value="RING FINGER DOMAIN-CONTAINING"/>
    <property type="match status" value="1"/>
</dbReference>
<dbReference type="Proteomes" id="UP001497457">
    <property type="component" value="Chromosome 14rd"/>
</dbReference>
<dbReference type="GO" id="GO:0008270">
    <property type="term" value="F:zinc ion binding"/>
    <property type="evidence" value="ECO:0007669"/>
    <property type="project" value="UniProtKB-KW"/>
</dbReference>
<dbReference type="InterPro" id="IPR024766">
    <property type="entry name" value="Znf_RING_H2"/>
</dbReference>
<name>A0ABC8XED1_9POAL</name>
<evidence type="ECO:0000313" key="13">
    <source>
        <dbReference type="Proteomes" id="UP001497457"/>
    </source>
</evidence>
<feature type="domain" description="RING-type" evidence="11">
    <location>
        <begin position="58"/>
        <end position="115"/>
    </location>
</feature>
<keyword evidence="4" id="KW-0479">Metal-binding</keyword>
<keyword evidence="10" id="KW-0732">Signal</keyword>
<keyword evidence="5 9" id="KW-0863">Zinc-finger</keyword>
<comment type="catalytic activity">
    <reaction evidence="1">
        <text>S-ubiquitinyl-[E2 ubiquitin-conjugating enzyme]-L-cysteine + [acceptor protein]-L-lysine = [E2 ubiquitin-conjugating enzyme]-L-cysteine + N(6)-ubiquitinyl-[acceptor protein]-L-lysine.</text>
        <dbReference type="EC" id="2.3.2.27"/>
    </reaction>
</comment>
<dbReference type="GO" id="GO:0061630">
    <property type="term" value="F:ubiquitin protein ligase activity"/>
    <property type="evidence" value="ECO:0007669"/>
    <property type="project" value="UniProtKB-EC"/>
</dbReference>
<dbReference type="PANTHER" id="PTHR14155:SF86">
    <property type="entry name" value="OS06G0534500 PROTEIN"/>
    <property type="match status" value="1"/>
</dbReference>
<evidence type="ECO:0000256" key="8">
    <source>
        <dbReference type="ARBA" id="ARBA00024209"/>
    </source>
</evidence>
<evidence type="ECO:0000256" key="7">
    <source>
        <dbReference type="ARBA" id="ARBA00022833"/>
    </source>
</evidence>
<dbReference type="InterPro" id="IPR013083">
    <property type="entry name" value="Znf_RING/FYVE/PHD"/>
</dbReference>
<dbReference type="InterPro" id="IPR001841">
    <property type="entry name" value="Znf_RING"/>
</dbReference>
<dbReference type="EC" id="2.3.2.27" evidence="3"/>
<dbReference type="InterPro" id="IPR053238">
    <property type="entry name" value="RING-H2_zinc_finger"/>
</dbReference>
<reference evidence="12" key="1">
    <citation type="submission" date="2024-10" db="EMBL/GenBank/DDBJ databases">
        <authorList>
            <person name="Ryan C."/>
        </authorList>
    </citation>
    <scope>NUCLEOTIDE SEQUENCE [LARGE SCALE GENOMIC DNA]</scope>
</reference>
<feature type="chain" id="PRO_5044765990" description="RING-type E3 ubiquitin transferase" evidence="10">
    <location>
        <begin position="17"/>
        <end position="166"/>
    </location>
</feature>
<evidence type="ECO:0000256" key="9">
    <source>
        <dbReference type="PROSITE-ProRule" id="PRU00175"/>
    </source>
</evidence>
<organism evidence="12 13">
    <name type="scientific">Urochloa decumbens</name>
    <dbReference type="NCBI Taxonomy" id="240449"/>
    <lineage>
        <taxon>Eukaryota</taxon>
        <taxon>Viridiplantae</taxon>
        <taxon>Streptophyta</taxon>
        <taxon>Embryophyta</taxon>
        <taxon>Tracheophyta</taxon>
        <taxon>Spermatophyta</taxon>
        <taxon>Magnoliopsida</taxon>
        <taxon>Liliopsida</taxon>
        <taxon>Poales</taxon>
        <taxon>Poaceae</taxon>
        <taxon>PACMAD clade</taxon>
        <taxon>Panicoideae</taxon>
        <taxon>Panicodae</taxon>
        <taxon>Paniceae</taxon>
        <taxon>Melinidinae</taxon>
        <taxon>Urochloa</taxon>
    </lineage>
</organism>
<dbReference type="SUPFAM" id="SSF57850">
    <property type="entry name" value="RING/U-box"/>
    <property type="match status" value="1"/>
</dbReference>
<keyword evidence="13" id="KW-1185">Reference proteome</keyword>
<evidence type="ECO:0000256" key="1">
    <source>
        <dbReference type="ARBA" id="ARBA00000900"/>
    </source>
</evidence>
<sequence>MAVVIVAAGTVTVAACATAAAAAAVLALTSPSHDEALSGATAAEAEEALPAAAPSRECAVCLSELMPAGAAAVERPGSDNGEPPAVRALPACGHAFHADCIDRWLPLRPECPLCRRPVPLAGGRQAAGRPVAALAMAPPAWARPARIACGFGDGRVVWTRSPSARE</sequence>
<comment type="pathway">
    <text evidence="2">Protein modification; protein ubiquitination.</text>
</comment>
<evidence type="ECO:0000256" key="3">
    <source>
        <dbReference type="ARBA" id="ARBA00012483"/>
    </source>
</evidence>
<evidence type="ECO:0000256" key="5">
    <source>
        <dbReference type="ARBA" id="ARBA00022771"/>
    </source>
</evidence>
<dbReference type="EMBL" id="OZ075124">
    <property type="protein sequence ID" value="CAL4923052.1"/>
    <property type="molecule type" value="Genomic_DNA"/>
</dbReference>
<evidence type="ECO:0000313" key="12">
    <source>
        <dbReference type="EMBL" id="CAL4923052.1"/>
    </source>
</evidence>
<dbReference type="AlphaFoldDB" id="A0ABC8XED1"/>
<gene>
    <name evidence="12" type="ORF">URODEC1_LOCUS22076</name>
</gene>
<dbReference type="Gene3D" id="3.30.40.10">
    <property type="entry name" value="Zinc/RING finger domain, C3HC4 (zinc finger)"/>
    <property type="match status" value="1"/>
</dbReference>
<dbReference type="PROSITE" id="PS50089">
    <property type="entry name" value="ZF_RING_2"/>
    <property type="match status" value="1"/>
</dbReference>
<dbReference type="SMART" id="SM00184">
    <property type="entry name" value="RING"/>
    <property type="match status" value="1"/>
</dbReference>
<protein>
    <recommendedName>
        <fullName evidence="3">RING-type E3 ubiquitin transferase</fullName>
        <ecNumber evidence="3">2.3.2.27</ecNumber>
    </recommendedName>
</protein>
<accession>A0ABC8XED1</accession>
<evidence type="ECO:0000259" key="11">
    <source>
        <dbReference type="PROSITE" id="PS50089"/>
    </source>
</evidence>
<proteinExistence type="inferred from homology"/>
<keyword evidence="6" id="KW-0833">Ubl conjugation pathway</keyword>
<feature type="signal peptide" evidence="10">
    <location>
        <begin position="1"/>
        <end position="16"/>
    </location>
</feature>
<evidence type="ECO:0000256" key="4">
    <source>
        <dbReference type="ARBA" id="ARBA00022723"/>
    </source>
</evidence>
<keyword evidence="7" id="KW-0862">Zinc</keyword>
<evidence type="ECO:0000256" key="10">
    <source>
        <dbReference type="SAM" id="SignalP"/>
    </source>
</evidence>
<evidence type="ECO:0000256" key="6">
    <source>
        <dbReference type="ARBA" id="ARBA00022786"/>
    </source>
</evidence>